<dbReference type="STRING" id="571913.VV02_25440"/>
<dbReference type="EMBL" id="CP011112">
    <property type="protein sequence ID" value="AKU18410.1"/>
    <property type="molecule type" value="Genomic_DNA"/>
</dbReference>
<sequence length="83" mass="9219">MLESNPKLMALAHKRFHAVAEEFIAEIEVREGKAFDPIRAKVAITLLAALFAQTLDAYISDERGRALADLYAIALRHAKELLA</sequence>
<dbReference type="AlphaFoldDB" id="A0A0K1JPA9"/>
<evidence type="ECO:0000313" key="2">
    <source>
        <dbReference type="Proteomes" id="UP000066480"/>
    </source>
</evidence>
<organism evidence="1 2">
    <name type="scientific">Luteipulveratus mongoliensis</name>
    <dbReference type="NCBI Taxonomy" id="571913"/>
    <lineage>
        <taxon>Bacteria</taxon>
        <taxon>Bacillati</taxon>
        <taxon>Actinomycetota</taxon>
        <taxon>Actinomycetes</taxon>
        <taxon>Micrococcales</taxon>
        <taxon>Dermacoccaceae</taxon>
        <taxon>Luteipulveratus</taxon>
    </lineage>
</organism>
<protein>
    <recommendedName>
        <fullName evidence="3">MftR C-terminal domain-containing protein</fullName>
    </recommendedName>
</protein>
<name>A0A0K1JPA9_9MICO</name>
<accession>A0A0K1JPA9</accession>
<proteinExistence type="predicted"/>
<evidence type="ECO:0000313" key="1">
    <source>
        <dbReference type="EMBL" id="AKU18410.1"/>
    </source>
</evidence>
<dbReference type="Proteomes" id="UP000066480">
    <property type="component" value="Chromosome"/>
</dbReference>
<keyword evidence="2" id="KW-1185">Reference proteome</keyword>
<gene>
    <name evidence="1" type="ORF">VV02_25440</name>
</gene>
<dbReference type="KEGG" id="lmoi:VV02_25440"/>
<reference evidence="1 2" key="1">
    <citation type="submission" date="2015-03" db="EMBL/GenBank/DDBJ databases">
        <title>Luteipulveratus halotolerans sp. nov., a novel actinobacterium (Dermacoccaceae) from Sarawak, Malaysia.</title>
        <authorList>
            <person name="Juboi H."/>
            <person name="Basik A."/>
            <person name="Shamsul S.S."/>
            <person name="Arnold P."/>
            <person name="Schmitt E.K."/>
            <person name="Sanglier J.-J."/>
            <person name="Yeo T."/>
        </authorList>
    </citation>
    <scope>NUCLEOTIDE SEQUENCE [LARGE SCALE GENOMIC DNA]</scope>
    <source>
        <strain evidence="1 2">MN07-A0370</strain>
    </source>
</reference>
<dbReference type="PATRIC" id="fig|571913.6.peg.5154"/>
<dbReference type="Gene3D" id="1.10.357.10">
    <property type="entry name" value="Tetracycline Repressor, domain 2"/>
    <property type="match status" value="1"/>
</dbReference>
<evidence type="ECO:0008006" key="3">
    <source>
        <dbReference type="Google" id="ProtNLM"/>
    </source>
</evidence>